<evidence type="ECO:0000256" key="4">
    <source>
        <dbReference type="PROSITE-ProRule" id="PRU00325"/>
    </source>
</evidence>
<evidence type="ECO:0000313" key="8">
    <source>
        <dbReference type="Proteomes" id="UP000826271"/>
    </source>
</evidence>
<feature type="region of interest" description="Disordered" evidence="5">
    <location>
        <begin position="229"/>
        <end position="310"/>
    </location>
</feature>
<accession>A0AAV6W7X9</accession>
<keyword evidence="2 4" id="KW-0863">Zinc-finger</keyword>
<dbReference type="Proteomes" id="UP000826271">
    <property type="component" value="Unassembled WGS sequence"/>
</dbReference>
<evidence type="ECO:0000313" key="7">
    <source>
        <dbReference type="EMBL" id="KAG8363829.1"/>
    </source>
</evidence>
<gene>
    <name evidence="7" type="ORF">BUALT_Bualt19G0062900</name>
</gene>
<dbReference type="InterPro" id="IPR006564">
    <property type="entry name" value="Znf_PMZ"/>
</dbReference>
<name>A0AAV6W7X9_9LAMI</name>
<sequence length="542" mass="61419">MKRAEFKGLAYKRLLWKAAMSTTVPDFDSTMKEIGRLDENTLKWLRDRSSNHWSRSHFNPYPKCDILLNNLCESCNSNILDAREKPILVMLETIREWMMTRLQVNRDKAKQKWHSKVCPKIRTIMAKNIELAADCVPIKSNELHYEVGTWFGASKYTVDLGKHFCSCRKWDLSGIPCQHAMSAICSQVKDPEDYVHEYYWVDTYHKVYEHAIYLINGSSLWKETGLPGLKPPNEGRAAGRPPCARRMEPGEPVRKQKKKNPWHGTRLKRQQSTITCRVCGEKRHNSKAHRKQSTGVPNEEGGLGDSIYEGQASGAANDLIHEGQRSAHDQGDQGDHQCANLSSNEVRKRAKSKKSTKVNSMVPPNPSLYPWRPPATPRPPEETPTIQKPLTGILKNSRPPTVALVNKSRKSVNEKPPFRPPGLASTASSRQRKRPASDSSQTSRQSKLTTSVASSSSDLTSLPENRPSKGVNIREPVSFAPNHPRVAMSMMTKKYSEEHMHNIPPVLMKNGKRYVTIRNLNSAMEAIVSKLRERMQQSEKKD</sequence>
<protein>
    <recommendedName>
        <fullName evidence="6">SWIM-type domain-containing protein</fullName>
    </recommendedName>
</protein>
<dbReference type="PANTHER" id="PTHR31973">
    <property type="entry name" value="POLYPROTEIN, PUTATIVE-RELATED"/>
    <property type="match status" value="1"/>
</dbReference>
<feature type="compositionally biased region" description="Basic residues" evidence="5">
    <location>
        <begin position="255"/>
        <end position="269"/>
    </location>
</feature>
<dbReference type="PROSITE" id="PS50966">
    <property type="entry name" value="ZF_SWIM"/>
    <property type="match status" value="1"/>
</dbReference>
<reference evidence="7" key="1">
    <citation type="submission" date="2019-10" db="EMBL/GenBank/DDBJ databases">
        <authorList>
            <person name="Zhang R."/>
            <person name="Pan Y."/>
            <person name="Wang J."/>
            <person name="Ma R."/>
            <person name="Yu S."/>
        </authorList>
    </citation>
    <scope>NUCLEOTIDE SEQUENCE</scope>
    <source>
        <strain evidence="7">LA-IB0</strain>
        <tissue evidence="7">Leaf</tissue>
    </source>
</reference>
<organism evidence="7 8">
    <name type="scientific">Buddleja alternifolia</name>
    <dbReference type="NCBI Taxonomy" id="168488"/>
    <lineage>
        <taxon>Eukaryota</taxon>
        <taxon>Viridiplantae</taxon>
        <taxon>Streptophyta</taxon>
        <taxon>Embryophyta</taxon>
        <taxon>Tracheophyta</taxon>
        <taxon>Spermatophyta</taxon>
        <taxon>Magnoliopsida</taxon>
        <taxon>eudicotyledons</taxon>
        <taxon>Gunneridae</taxon>
        <taxon>Pentapetalae</taxon>
        <taxon>asterids</taxon>
        <taxon>lamiids</taxon>
        <taxon>Lamiales</taxon>
        <taxon>Scrophulariaceae</taxon>
        <taxon>Buddlejeae</taxon>
        <taxon>Buddleja</taxon>
    </lineage>
</organism>
<evidence type="ECO:0000256" key="3">
    <source>
        <dbReference type="ARBA" id="ARBA00022833"/>
    </source>
</evidence>
<evidence type="ECO:0000259" key="6">
    <source>
        <dbReference type="PROSITE" id="PS50966"/>
    </source>
</evidence>
<dbReference type="InterPro" id="IPR007527">
    <property type="entry name" value="Znf_SWIM"/>
</dbReference>
<proteinExistence type="predicted"/>
<dbReference type="Pfam" id="PF04434">
    <property type="entry name" value="SWIM"/>
    <property type="match status" value="1"/>
</dbReference>
<dbReference type="AlphaFoldDB" id="A0AAV6W7X9"/>
<dbReference type="SMART" id="SM00575">
    <property type="entry name" value="ZnF_PMZ"/>
    <property type="match status" value="1"/>
</dbReference>
<feature type="compositionally biased region" description="Basic and acidic residues" evidence="5">
    <location>
        <begin position="324"/>
        <end position="335"/>
    </location>
</feature>
<feature type="compositionally biased region" description="Basic and acidic residues" evidence="5">
    <location>
        <begin position="245"/>
        <end position="254"/>
    </location>
</feature>
<feature type="compositionally biased region" description="Low complexity" evidence="5">
    <location>
        <begin position="235"/>
        <end position="244"/>
    </location>
</feature>
<feature type="compositionally biased region" description="Pro residues" evidence="5">
    <location>
        <begin position="363"/>
        <end position="378"/>
    </location>
</feature>
<evidence type="ECO:0000256" key="1">
    <source>
        <dbReference type="ARBA" id="ARBA00022723"/>
    </source>
</evidence>
<dbReference type="EMBL" id="WHWC01000019">
    <property type="protein sequence ID" value="KAG8363829.1"/>
    <property type="molecule type" value="Genomic_DNA"/>
</dbReference>
<evidence type="ECO:0000256" key="2">
    <source>
        <dbReference type="ARBA" id="ARBA00022771"/>
    </source>
</evidence>
<feature type="domain" description="SWIM-type" evidence="6">
    <location>
        <begin position="156"/>
        <end position="188"/>
    </location>
</feature>
<comment type="caution">
    <text evidence="7">The sequence shown here is derived from an EMBL/GenBank/DDBJ whole genome shotgun (WGS) entry which is preliminary data.</text>
</comment>
<feature type="compositionally biased region" description="Low complexity" evidence="5">
    <location>
        <begin position="446"/>
        <end position="462"/>
    </location>
</feature>
<feature type="region of interest" description="Disordered" evidence="5">
    <location>
        <begin position="324"/>
        <end position="478"/>
    </location>
</feature>
<dbReference type="PANTHER" id="PTHR31973:SF199">
    <property type="entry name" value="SWIM-TYPE DOMAIN-CONTAINING PROTEIN"/>
    <property type="match status" value="1"/>
</dbReference>
<evidence type="ECO:0000256" key="5">
    <source>
        <dbReference type="SAM" id="MobiDB-lite"/>
    </source>
</evidence>
<keyword evidence="8" id="KW-1185">Reference proteome</keyword>
<keyword evidence="3" id="KW-0862">Zinc</keyword>
<dbReference type="GO" id="GO:0008270">
    <property type="term" value="F:zinc ion binding"/>
    <property type="evidence" value="ECO:0007669"/>
    <property type="project" value="UniProtKB-KW"/>
</dbReference>
<keyword evidence="1" id="KW-0479">Metal-binding</keyword>